<evidence type="ECO:0000313" key="10">
    <source>
        <dbReference type="Proteomes" id="UP000219636"/>
    </source>
</evidence>
<reference evidence="10" key="1">
    <citation type="submission" date="2017-08" db="EMBL/GenBank/DDBJ databases">
        <authorList>
            <person name="Varghese N."/>
            <person name="Submissions S."/>
        </authorList>
    </citation>
    <scope>NUCLEOTIDE SEQUENCE [LARGE SCALE GENOMIC DNA]</scope>
    <source>
        <strain evidence="10">JC22</strain>
    </source>
</reference>
<dbReference type="EMBL" id="OBMQ01000013">
    <property type="protein sequence ID" value="SOC21810.1"/>
    <property type="molecule type" value="Genomic_DNA"/>
</dbReference>
<evidence type="ECO:0000256" key="7">
    <source>
        <dbReference type="ARBA" id="ARBA00023136"/>
    </source>
</evidence>
<name>A0A285TI99_9BACL</name>
<feature type="transmembrane region" description="Helical" evidence="8">
    <location>
        <begin position="94"/>
        <end position="117"/>
    </location>
</feature>
<keyword evidence="4 8" id="KW-0812">Transmembrane</keyword>
<keyword evidence="6 8" id="KW-1133">Transmembrane helix</keyword>
<dbReference type="PANTHER" id="PTHR11040">
    <property type="entry name" value="ZINC/IRON TRANSPORTER"/>
    <property type="match status" value="1"/>
</dbReference>
<feature type="transmembrane region" description="Helical" evidence="8">
    <location>
        <begin position="219"/>
        <end position="236"/>
    </location>
</feature>
<comment type="similarity">
    <text evidence="2">Belongs to the ZIP transporter (TC 2.A.5) family.</text>
</comment>
<keyword evidence="7 8" id="KW-0472">Membrane</keyword>
<protein>
    <submittedName>
        <fullName evidence="9">ZIP family zinc transporter</fullName>
    </submittedName>
</protein>
<evidence type="ECO:0000256" key="3">
    <source>
        <dbReference type="ARBA" id="ARBA00022475"/>
    </source>
</evidence>
<keyword evidence="10" id="KW-1185">Reference proteome</keyword>
<organism evidence="9 10">
    <name type="scientific">Ureibacillus xyleni</name>
    <dbReference type="NCBI Taxonomy" id="614648"/>
    <lineage>
        <taxon>Bacteria</taxon>
        <taxon>Bacillati</taxon>
        <taxon>Bacillota</taxon>
        <taxon>Bacilli</taxon>
        <taxon>Bacillales</taxon>
        <taxon>Caryophanaceae</taxon>
        <taxon>Ureibacillus</taxon>
    </lineage>
</organism>
<keyword evidence="3" id="KW-1003">Cell membrane</keyword>
<feature type="transmembrane region" description="Helical" evidence="8">
    <location>
        <begin position="157"/>
        <end position="179"/>
    </location>
</feature>
<dbReference type="GO" id="GO:0005385">
    <property type="term" value="F:zinc ion transmembrane transporter activity"/>
    <property type="evidence" value="ECO:0007669"/>
    <property type="project" value="TreeGrafter"/>
</dbReference>
<evidence type="ECO:0000256" key="1">
    <source>
        <dbReference type="ARBA" id="ARBA00004651"/>
    </source>
</evidence>
<dbReference type="Pfam" id="PF02535">
    <property type="entry name" value="Zip"/>
    <property type="match status" value="1"/>
</dbReference>
<keyword evidence="5" id="KW-0862">Zinc</keyword>
<feature type="transmembrane region" description="Helical" evidence="8">
    <location>
        <begin position="32"/>
        <end position="50"/>
    </location>
</feature>
<dbReference type="Proteomes" id="UP000219636">
    <property type="component" value="Unassembled WGS sequence"/>
</dbReference>
<dbReference type="RefSeq" id="WP_097074684.1">
    <property type="nucleotide sequence ID" value="NZ_OBMQ01000013.1"/>
</dbReference>
<comment type="subcellular location">
    <subcellularLocation>
        <location evidence="1">Cell membrane</location>
        <topology evidence="1">Multi-pass membrane protein</topology>
    </subcellularLocation>
</comment>
<evidence type="ECO:0000256" key="8">
    <source>
        <dbReference type="SAM" id="Phobius"/>
    </source>
</evidence>
<evidence type="ECO:0000256" key="2">
    <source>
        <dbReference type="ARBA" id="ARBA00006939"/>
    </source>
</evidence>
<gene>
    <name evidence="9" type="ORF">SAMN05880501_11366</name>
</gene>
<evidence type="ECO:0000256" key="5">
    <source>
        <dbReference type="ARBA" id="ARBA00022833"/>
    </source>
</evidence>
<dbReference type="AlphaFoldDB" id="A0A285TI99"/>
<accession>A0A285TI99</accession>
<dbReference type="PANTHER" id="PTHR11040:SF211">
    <property type="entry name" value="ZINC TRANSPORTER ZIP11"/>
    <property type="match status" value="1"/>
</dbReference>
<feature type="transmembrane region" description="Helical" evidence="8">
    <location>
        <begin position="191"/>
        <end position="212"/>
    </location>
</feature>
<dbReference type="InterPro" id="IPR003689">
    <property type="entry name" value="ZIP"/>
</dbReference>
<evidence type="ECO:0000313" key="9">
    <source>
        <dbReference type="EMBL" id="SOC21810.1"/>
    </source>
</evidence>
<evidence type="ECO:0000256" key="4">
    <source>
        <dbReference type="ARBA" id="ARBA00022692"/>
    </source>
</evidence>
<dbReference type="OrthoDB" id="9787346at2"/>
<proteinExistence type="inferred from homology"/>
<feature type="transmembrane region" description="Helical" evidence="8">
    <location>
        <begin position="56"/>
        <end position="73"/>
    </location>
</feature>
<evidence type="ECO:0000256" key="6">
    <source>
        <dbReference type="ARBA" id="ARBA00022989"/>
    </source>
</evidence>
<dbReference type="GO" id="GO:0005886">
    <property type="term" value="C:plasma membrane"/>
    <property type="evidence" value="ECO:0007669"/>
    <property type="project" value="UniProtKB-SubCell"/>
</dbReference>
<feature type="transmembrane region" description="Helical" evidence="8">
    <location>
        <begin position="6"/>
        <end position="23"/>
    </location>
</feature>
<feature type="transmembrane region" description="Helical" evidence="8">
    <location>
        <begin position="129"/>
        <end position="150"/>
    </location>
</feature>
<sequence>MWLLGFLCTSSGILIGGTIAWLFKGLQQKVDIIYGLCAGIILGLISFEIFPEAIELGGWLSTFVGFTIGMILFEVLHNGLHYYQGIKSTSKKKLYIRTGLILMFSFSVHNVPMGITLGASQESDFTMTLLQTLLFHSIPEGIILFTPLILAGINIFIGFLITFIVSIPIPLGVFIGGFLGFDHPTTNTTLISFTIGIIFMVTVSEILYPALLKSSTFKVLIFTLIGLAIIGAYLKLL</sequence>